<dbReference type="InterPro" id="IPR016024">
    <property type="entry name" value="ARM-type_fold"/>
</dbReference>
<dbReference type="PANTHER" id="PTHR15651">
    <property type="entry name" value="ARMADILLO REPEAT-CONTAINING PROTEIN 8"/>
    <property type="match status" value="1"/>
</dbReference>
<dbReference type="GO" id="GO:0005634">
    <property type="term" value="C:nucleus"/>
    <property type="evidence" value="ECO:0007669"/>
    <property type="project" value="UniProtKB-SubCell"/>
</dbReference>
<evidence type="ECO:0000313" key="8">
    <source>
        <dbReference type="Proteomes" id="UP000750711"/>
    </source>
</evidence>
<organism evidence="7 8">
    <name type="scientific">Trichoglossum hirsutum</name>
    <dbReference type="NCBI Taxonomy" id="265104"/>
    <lineage>
        <taxon>Eukaryota</taxon>
        <taxon>Fungi</taxon>
        <taxon>Dikarya</taxon>
        <taxon>Ascomycota</taxon>
        <taxon>Pezizomycotina</taxon>
        <taxon>Geoglossomycetes</taxon>
        <taxon>Geoglossales</taxon>
        <taxon>Geoglossaceae</taxon>
        <taxon>Trichoglossum</taxon>
    </lineage>
</organism>
<dbReference type="Gene3D" id="1.25.10.10">
    <property type="entry name" value="Leucine-rich Repeat Variant"/>
    <property type="match status" value="2"/>
</dbReference>
<dbReference type="InterPro" id="IPR038739">
    <property type="entry name" value="ARMC8/Vid28"/>
</dbReference>
<dbReference type="GO" id="GO:0005737">
    <property type="term" value="C:cytoplasm"/>
    <property type="evidence" value="ECO:0007669"/>
    <property type="project" value="UniProtKB-SubCell"/>
</dbReference>
<feature type="compositionally biased region" description="Polar residues" evidence="6">
    <location>
        <begin position="618"/>
        <end position="628"/>
    </location>
</feature>
<evidence type="ECO:0000313" key="7">
    <source>
        <dbReference type="EMBL" id="KAH0565742.1"/>
    </source>
</evidence>
<evidence type="ECO:0000256" key="4">
    <source>
        <dbReference type="ARBA" id="ARBA00022737"/>
    </source>
</evidence>
<evidence type="ECO:0000256" key="1">
    <source>
        <dbReference type="ARBA" id="ARBA00004123"/>
    </source>
</evidence>
<dbReference type="PANTHER" id="PTHR15651:SF7">
    <property type="entry name" value="ARMADILLO REPEAT-CONTAINING PROTEIN 8"/>
    <property type="match status" value="1"/>
</dbReference>
<feature type="compositionally biased region" description="Polar residues" evidence="6">
    <location>
        <begin position="364"/>
        <end position="377"/>
    </location>
</feature>
<evidence type="ECO:0000256" key="6">
    <source>
        <dbReference type="SAM" id="MobiDB-lite"/>
    </source>
</evidence>
<dbReference type="EMBL" id="JAGHQM010000064">
    <property type="protein sequence ID" value="KAH0565742.1"/>
    <property type="molecule type" value="Genomic_DNA"/>
</dbReference>
<gene>
    <name evidence="7" type="ORF">GP486_000865</name>
</gene>
<feature type="compositionally biased region" description="Polar residues" evidence="6">
    <location>
        <begin position="337"/>
        <end position="350"/>
    </location>
</feature>
<sequence>MTRPAVAPILTQIRNPSSLSSQVSALKALKNELIGHEQKKEMWIGLGIVVPIVHLIAHSKSSGKRLSRELNGNGVYSQAVQEKPDENEARLQATVIVGSLAYGGPAYVAPLLAAHILPPLFAQLSITESSPQIVLATLRALITIADSLSSAHPASNLSIGALSNALMSRFQVQSLAQIISQTSPAPIVQQQIALTAALIAKTCREERHQNLLANAGVLDALASRLAGFVISMGFGFPGAEHTIHGDGDIMGNTISPAPRTAQLAPILEAIGVIISDSKYRASQLLYSPAISAVFPPYASPDSTPSWAISTAALASRQLSLNPIDYLLPQVPNPQHKLASSQTAPHNSVSAGFSLGGPSPRDGVPQSSRHAPGSQTRLSHAVRPSRLTDQSSAGGRASGDEDESPLIAWLLYVTRAESGMTRLMAASTLTILYRAKLVNPRRETEFAHLLVPVLVKMFGKPGDSQPQCPPRHTPFDILERAPTVLASLVMDSVELQKAAVEAQAIKNLSRMLKVAFDPVDQPNQPSLWAADTTTTNMDYREGSTILLGHSGLPRVMMEKLKLREAALKGLAALAPFRDEYRKVIIENGVTPFIVASMKPFGQGASSKTEESFSGPDGAMNNQASNATTSSRSLEKWVEGNPPSVLIAACGAIRALSRSVSILRTSLIDAGVAMPLFDLLKSPDMEVKIAATAAVCNLLLEFSPMREVWSPSPAAQLQG</sequence>
<keyword evidence="4" id="KW-0677">Repeat</keyword>
<evidence type="ECO:0000256" key="3">
    <source>
        <dbReference type="ARBA" id="ARBA00022490"/>
    </source>
</evidence>
<evidence type="ECO:0000256" key="5">
    <source>
        <dbReference type="ARBA" id="ARBA00023242"/>
    </source>
</evidence>
<dbReference type="GO" id="GO:0043161">
    <property type="term" value="P:proteasome-mediated ubiquitin-dependent protein catabolic process"/>
    <property type="evidence" value="ECO:0007669"/>
    <property type="project" value="TreeGrafter"/>
</dbReference>
<comment type="subcellular location">
    <subcellularLocation>
        <location evidence="2">Cytoplasm</location>
    </subcellularLocation>
    <subcellularLocation>
        <location evidence="1">Nucleus</location>
    </subcellularLocation>
</comment>
<proteinExistence type="predicted"/>
<evidence type="ECO:0008006" key="9">
    <source>
        <dbReference type="Google" id="ProtNLM"/>
    </source>
</evidence>
<keyword evidence="3" id="KW-0963">Cytoplasm</keyword>
<accession>A0A9P8RTK5</accession>
<protein>
    <recommendedName>
        <fullName evidence="9">Armadillo repeat-containing protein 8</fullName>
    </recommendedName>
</protein>
<dbReference type="AlphaFoldDB" id="A0A9P8RTK5"/>
<comment type="caution">
    <text evidence="7">The sequence shown here is derived from an EMBL/GenBank/DDBJ whole genome shotgun (WGS) entry which is preliminary data.</text>
</comment>
<keyword evidence="8" id="KW-1185">Reference proteome</keyword>
<feature type="region of interest" description="Disordered" evidence="6">
    <location>
        <begin position="332"/>
        <end position="400"/>
    </location>
</feature>
<evidence type="ECO:0000256" key="2">
    <source>
        <dbReference type="ARBA" id="ARBA00004496"/>
    </source>
</evidence>
<dbReference type="Proteomes" id="UP000750711">
    <property type="component" value="Unassembled WGS sequence"/>
</dbReference>
<reference evidence="7" key="1">
    <citation type="submission" date="2021-03" db="EMBL/GenBank/DDBJ databases">
        <title>Comparative genomics and phylogenomic investigation of the class Geoglossomycetes provide insights into ecological specialization and systematics.</title>
        <authorList>
            <person name="Melie T."/>
            <person name="Pirro S."/>
            <person name="Miller A.N."/>
            <person name="Quandt A."/>
        </authorList>
    </citation>
    <scope>NUCLEOTIDE SEQUENCE</scope>
    <source>
        <strain evidence="7">CAQ_001_2017</strain>
    </source>
</reference>
<name>A0A9P8RTK5_9PEZI</name>
<keyword evidence="5" id="KW-0539">Nucleus</keyword>
<feature type="region of interest" description="Disordered" evidence="6">
    <location>
        <begin position="603"/>
        <end position="628"/>
    </location>
</feature>
<dbReference type="SUPFAM" id="SSF48371">
    <property type="entry name" value="ARM repeat"/>
    <property type="match status" value="1"/>
</dbReference>
<dbReference type="GO" id="GO:0034657">
    <property type="term" value="C:GID complex"/>
    <property type="evidence" value="ECO:0007669"/>
    <property type="project" value="TreeGrafter"/>
</dbReference>
<dbReference type="InterPro" id="IPR011989">
    <property type="entry name" value="ARM-like"/>
</dbReference>